<dbReference type="PROSITE" id="PS50878">
    <property type="entry name" value="RT_POL"/>
    <property type="match status" value="1"/>
</dbReference>
<keyword evidence="2" id="KW-0255">Endonuclease</keyword>
<dbReference type="AlphaFoldDB" id="A0A6G5AAP1"/>
<evidence type="ECO:0000259" key="1">
    <source>
        <dbReference type="PROSITE" id="PS50878"/>
    </source>
</evidence>
<dbReference type="OrthoDB" id="6515653at2759"/>
<name>A0A6G5AAP1_RHIMP</name>
<dbReference type="InterPro" id="IPR043502">
    <property type="entry name" value="DNA/RNA_pol_sf"/>
</dbReference>
<accession>A0A6G5AAP1</accession>
<dbReference type="Pfam" id="PF00078">
    <property type="entry name" value="RVT_1"/>
    <property type="match status" value="1"/>
</dbReference>
<dbReference type="InterPro" id="IPR000477">
    <property type="entry name" value="RT_dom"/>
</dbReference>
<reference evidence="2" key="1">
    <citation type="submission" date="2020-03" db="EMBL/GenBank/DDBJ databases">
        <title>A transcriptome and proteome of the tick Rhipicephalus microplus shaped by the genetic composition of its hosts and developmental stage.</title>
        <authorList>
            <person name="Garcia G.R."/>
            <person name="Ribeiro J.M.C."/>
            <person name="Maruyama S.R."/>
            <person name="Gardinasse L.G."/>
            <person name="Nelson K."/>
            <person name="Ferreira B.R."/>
            <person name="Andrade T.G."/>
            <person name="Santos I.K.F.M."/>
        </authorList>
    </citation>
    <scope>NUCLEOTIDE SEQUENCE</scope>
    <source>
        <strain evidence="2">NSGR</strain>
        <tissue evidence="2">Salivary glands</tissue>
    </source>
</reference>
<dbReference type="GO" id="GO:0003964">
    <property type="term" value="F:RNA-directed DNA polymerase activity"/>
    <property type="evidence" value="ECO:0007669"/>
    <property type="project" value="UniProtKB-KW"/>
</dbReference>
<keyword evidence="2" id="KW-0540">Nuclease</keyword>
<feature type="domain" description="Reverse transcriptase" evidence="1">
    <location>
        <begin position="258"/>
        <end position="517"/>
    </location>
</feature>
<proteinExistence type="predicted"/>
<protein>
    <submittedName>
        <fullName evidence="2">Putative endonuclease/reverse transcriptase</fullName>
    </submittedName>
</protein>
<organism evidence="2">
    <name type="scientific">Rhipicephalus microplus</name>
    <name type="common">Cattle tick</name>
    <name type="synonym">Boophilus microplus</name>
    <dbReference type="NCBI Taxonomy" id="6941"/>
    <lineage>
        <taxon>Eukaryota</taxon>
        <taxon>Metazoa</taxon>
        <taxon>Ecdysozoa</taxon>
        <taxon>Arthropoda</taxon>
        <taxon>Chelicerata</taxon>
        <taxon>Arachnida</taxon>
        <taxon>Acari</taxon>
        <taxon>Parasitiformes</taxon>
        <taxon>Ixodida</taxon>
        <taxon>Ixodoidea</taxon>
        <taxon>Ixodidae</taxon>
        <taxon>Rhipicephalinae</taxon>
        <taxon>Rhipicephalus</taxon>
        <taxon>Boophilus</taxon>
    </lineage>
</organism>
<keyword evidence="2" id="KW-0695">RNA-directed DNA polymerase</keyword>
<dbReference type="EMBL" id="GIKN01005395">
    <property type="protein sequence ID" value="NIE47668.1"/>
    <property type="molecule type" value="Transcribed_RNA"/>
</dbReference>
<evidence type="ECO:0000313" key="2">
    <source>
        <dbReference type="EMBL" id="NIE47668.1"/>
    </source>
</evidence>
<dbReference type="GO" id="GO:0004519">
    <property type="term" value="F:endonuclease activity"/>
    <property type="evidence" value="ECO:0007669"/>
    <property type="project" value="UniProtKB-KW"/>
</dbReference>
<dbReference type="PANTHER" id="PTHR33332">
    <property type="entry name" value="REVERSE TRANSCRIPTASE DOMAIN-CONTAINING PROTEIN"/>
    <property type="match status" value="1"/>
</dbReference>
<sequence length="523" mass="59715">MTDFSVTIEPGLSDHYMVKCVCHFLTKKSAPSKTVAVKDYLHAADESVLDFLDINLSNFGGSDVSELWETFKRLCLYCIDHFVPNKMKRIAKNPWITRDILHQKGTKRLRRHRASQTTIHTNQTLLNQSIRCAKQFYFQHTLPDFIRTAPDKFWSQLSRKKEGTLQIIHNDTIVVDETSIATHFNEYFQSVFQKDCDSARASATSPYLDADIVSLSGVVSMLLNLKTKASPGPDNIHNAFLRRYAEMVAKFLVIIFRASLSSSSVPIDWKIARIVPILKSGDKLLITNYRPISITCSCCKLLEHVIANYITNFLNENNILTPFQHGFRKGLSTVTQLVTVIHTFASILDKSGQIDVIFLDFRKAFDLVPHNKLIFKLKNIGLPEFIVNWVSAYLSNRTQFVDINGHCSSKLQVTSGVPQGSVLGPLLFLIYINDIVEVVPEYVGIRLFADDCVLYKEIVTMNDQQLLNTCLDNVYQWCKQWDMKLNSDKTVYMNITRKKTSFLFHMRYKLTYSGRSVCISTLA</sequence>
<keyword evidence="2" id="KW-0548">Nucleotidyltransferase</keyword>
<dbReference type="SUPFAM" id="SSF56672">
    <property type="entry name" value="DNA/RNA polymerases"/>
    <property type="match status" value="1"/>
</dbReference>
<dbReference type="VEuPathDB" id="VectorBase:LOC119177747"/>
<keyword evidence="2" id="KW-0808">Transferase</keyword>
<dbReference type="CDD" id="cd01650">
    <property type="entry name" value="RT_nLTR_like"/>
    <property type="match status" value="1"/>
</dbReference>
<keyword evidence="2" id="KW-0378">Hydrolase</keyword>